<dbReference type="AlphaFoldDB" id="A0A1Y6IR83"/>
<evidence type="ECO:0000313" key="1">
    <source>
        <dbReference type="EMBL" id="MDW6004200.1"/>
    </source>
</evidence>
<gene>
    <name evidence="1" type="ORF">SBX37_15170</name>
    <name evidence="2" type="ORF">VIM7927_00224</name>
</gene>
<dbReference type="EMBL" id="JAWRCO010000001">
    <property type="protein sequence ID" value="MDW6004200.1"/>
    <property type="molecule type" value="Genomic_DNA"/>
</dbReference>
<evidence type="ECO:0000313" key="2">
    <source>
        <dbReference type="EMBL" id="SMR99002.1"/>
    </source>
</evidence>
<dbReference type="OrthoDB" id="5906627at2"/>
<sequence length="122" mass="13729">MFNKNILLTILLIFLSTYTLTAKAEAGRREGTIQYIRVHEAQEYPDWAPPMFWFTLNEVADAGTCPLWNGRVLFAMSSNMALSLILSANMADKTLSVKYDDTKRNGSWCKATYVTLGKDAPL</sequence>
<evidence type="ECO:0000313" key="4">
    <source>
        <dbReference type="Proteomes" id="UP001283366"/>
    </source>
</evidence>
<protein>
    <submittedName>
        <fullName evidence="2">Uncharacterized protein</fullName>
    </submittedName>
</protein>
<keyword evidence="4" id="KW-1185">Reference proteome</keyword>
<evidence type="ECO:0000313" key="3">
    <source>
        <dbReference type="Proteomes" id="UP000196125"/>
    </source>
</evidence>
<reference evidence="2 3" key="1">
    <citation type="submission" date="2017-05" db="EMBL/GenBank/DDBJ databases">
        <authorList>
            <person name="Song R."/>
            <person name="Chenine A.L."/>
            <person name="Ruprecht R.M."/>
        </authorList>
    </citation>
    <scope>NUCLEOTIDE SEQUENCE [LARGE SCALE GENOMIC DNA]</scope>
    <source>
        <strain evidence="2 3">CECT 7927</strain>
    </source>
</reference>
<organism evidence="2 3">
    <name type="scientific">Vibrio mangrovi</name>
    <dbReference type="NCBI Taxonomy" id="474394"/>
    <lineage>
        <taxon>Bacteria</taxon>
        <taxon>Pseudomonadati</taxon>
        <taxon>Pseudomonadota</taxon>
        <taxon>Gammaproteobacteria</taxon>
        <taxon>Vibrionales</taxon>
        <taxon>Vibrionaceae</taxon>
        <taxon>Vibrio</taxon>
    </lineage>
</organism>
<dbReference type="RefSeq" id="WP_087479076.1">
    <property type="nucleotide sequence ID" value="NZ_AP024883.1"/>
</dbReference>
<accession>A0A1Y6IR83</accession>
<dbReference type="EMBL" id="FXXI01000001">
    <property type="protein sequence ID" value="SMR99002.1"/>
    <property type="molecule type" value="Genomic_DNA"/>
</dbReference>
<reference evidence="1 4" key="2">
    <citation type="submission" date="2023-11" db="EMBL/GenBank/DDBJ databases">
        <title>Plant-associative lifestyle of Vibrio porteresiae and its evolutionary dynamics.</title>
        <authorList>
            <person name="Rameshkumar N."/>
            <person name="Kirti K."/>
        </authorList>
    </citation>
    <scope>NUCLEOTIDE SEQUENCE [LARGE SCALE GENOMIC DNA]</scope>
    <source>
        <strain evidence="1 4">MSSRF38</strain>
    </source>
</reference>
<proteinExistence type="predicted"/>
<dbReference type="Proteomes" id="UP001283366">
    <property type="component" value="Unassembled WGS sequence"/>
</dbReference>
<name>A0A1Y6IR83_9VIBR</name>
<dbReference type="Proteomes" id="UP000196125">
    <property type="component" value="Unassembled WGS sequence"/>
</dbReference>